<gene>
    <name evidence="6" type="ORF">RMAR1173_LOCUS9636</name>
</gene>
<feature type="region of interest" description="Disordered" evidence="3">
    <location>
        <begin position="184"/>
        <end position="207"/>
    </location>
</feature>
<feature type="compositionally biased region" description="Acidic residues" evidence="3">
    <location>
        <begin position="131"/>
        <end position="143"/>
    </location>
</feature>
<dbReference type="PANTHER" id="PTHR10807">
    <property type="entry name" value="MYOTUBULARIN-RELATED"/>
    <property type="match status" value="1"/>
</dbReference>
<dbReference type="PANTHER" id="PTHR10807:SF128">
    <property type="entry name" value="PHOSPHATIDYLINOSITOL-3,5-BISPHOSPHATE 3-PHOSPHATASE"/>
    <property type="match status" value="1"/>
</dbReference>
<feature type="compositionally biased region" description="Polar residues" evidence="3">
    <location>
        <begin position="1131"/>
        <end position="1140"/>
    </location>
</feature>
<evidence type="ECO:0000259" key="5">
    <source>
        <dbReference type="PROSITE" id="PS51339"/>
    </source>
</evidence>
<dbReference type="EMBL" id="HBHJ01014658">
    <property type="protein sequence ID" value="CAD9685292.1"/>
    <property type="molecule type" value="Transcribed_RNA"/>
</dbReference>
<dbReference type="InterPro" id="IPR010569">
    <property type="entry name" value="Myotubularin-like_Pase_dom"/>
</dbReference>
<feature type="compositionally biased region" description="Pro residues" evidence="3">
    <location>
        <begin position="1"/>
        <end position="16"/>
    </location>
</feature>
<dbReference type="InterPro" id="IPR029021">
    <property type="entry name" value="Prot-tyrosine_phosphatase-like"/>
</dbReference>
<dbReference type="AlphaFoldDB" id="A0A7S2RZM7"/>
<feature type="compositionally biased region" description="Pro residues" evidence="3">
    <location>
        <begin position="39"/>
        <end position="54"/>
    </location>
</feature>
<evidence type="ECO:0000256" key="2">
    <source>
        <dbReference type="PIRSR" id="PIRSR630564-2"/>
    </source>
</evidence>
<dbReference type="GO" id="GO:0005737">
    <property type="term" value="C:cytoplasm"/>
    <property type="evidence" value="ECO:0007669"/>
    <property type="project" value="TreeGrafter"/>
</dbReference>
<dbReference type="PROSITE" id="PS50222">
    <property type="entry name" value="EF_HAND_2"/>
    <property type="match status" value="1"/>
</dbReference>
<dbReference type="SUPFAM" id="SSF52799">
    <property type="entry name" value="(Phosphotyrosine protein) phosphatases II"/>
    <property type="match status" value="1"/>
</dbReference>
<feature type="active site" description="Phosphocysteine intermediate" evidence="1">
    <location>
        <position position="910"/>
    </location>
</feature>
<feature type="domain" description="Myotubularin phosphatase" evidence="5">
    <location>
        <begin position="678"/>
        <end position="1072"/>
    </location>
</feature>
<dbReference type="CDD" id="cd14507">
    <property type="entry name" value="PTP-MTM-like"/>
    <property type="match status" value="1"/>
</dbReference>
<dbReference type="PROSITE" id="PS51339">
    <property type="entry name" value="PPASE_MYOTUBULARIN"/>
    <property type="match status" value="1"/>
</dbReference>
<dbReference type="Pfam" id="PF06602">
    <property type="entry name" value="Myotub-related"/>
    <property type="match status" value="1"/>
</dbReference>
<dbReference type="InterPro" id="IPR002048">
    <property type="entry name" value="EF_hand_dom"/>
</dbReference>
<dbReference type="InterPro" id="IPR030564">
    <property type="entry name" value="Myotubularin"/>
</dbReference>
<feature type="region of interest" description="Disordered" evidence="3">
    <location>
        <begin position="1123"/>
        <end position="1158"/>
    </location>
</feature>
<dbReference type="InterPro" id="IPR016130">
    <property type="entry name" value="Tyr_Pase_AS"/>
</dbReference>
<dbReference type="GO" id="GO:0005509">
    <property type="term" value="F:calcium ion binding"/>
    <property type="evidence" value="ECO:0007669"/>
    <property type="project" value="InterPro"/>
</dbReference>
<dbReference type="SUPFAM" id="SSF50729">
    <property type="entry name" value="PH domain-like"/>
    <property type="match status" value="1"/>
</dbReference>
<name>A0A7S2RZM7_9STRA</name>
<feature type="compositionally biased region" description="Pro residues" evidence="3">
    <location>
        <begin position="94"/>
        <end position="124"/>
    </location>
</feature>
<proteinExistence type="predicted"/>
<feature type="binding site" evidence="2">
    <location>
        <begin position="910"/>
        <end position="916"/>
    </location>
    <ligand>
        <name>substrate</name>
    </ligand>
</feature>
<evidence type="ECO:0000259" key="4">
    <source>
        <dbReference type="PROSITE" id="PS50222"/>
    </source>
</evidence>
<protein>
    <recommendedName>
        <fullName evidence="7">Phosphatidylinositol-3-phosphatase</fullName>
    </recommendedName>
</protein>
<evidence type="ECO:0000313" key="6">
    <source>
        <dbReference type="EMBL" id="CAD9685292.1"/>
    </source>
</evidence>
<reference evidence="6" key="1">
    <citation type="submission" date="2021-01" db="EMBL/GenBank/DDBJ databases">
        <authorList>
            <person name="Corre E."/>
            <person name="Pelletier E."/>
            <person name="Niang G."/>
            <person name="Scheremetjew M."/>
            <person name="Finn R."/>
            <person name="Kale V."/>
            <person name="Holt S."/>
            <person name="Cochrane G."/>
            <person name="Meng A."/>
            <person name="Brown T."/>
            <person name="Cohen L."/>
        </authorList>
    </citation>
    <scope>NUCLEOTIDE SEQUENCE</scope>
    <source>
        <strain evidence="6">CCMP1243</strain>
    </source>
</reference>
<feature type="region of interest" description="Disordered" evidence="3">
    <location>
        <begin position="1"/>
        <end position="152"/>
    </location>
</feature>
<feature type="binding site" evidence="2">
    <location>
        <begin position="843"/>
        <end position="844"/>
    </location>
    <ligand>
        <name>substrate</name>
    </ligand>
</feature>
<evidence type="ECO:0000256" key="1">
    <source>
        <dbReference type="PIRSR" id="PIRSR630564-1"/>
    </source>
</evidence>
<evidence type="ECO:0000256" key="3">
    <source>
        <dbReference type="SAM" id="MobiDB-lite"/>
    </source>
</evidence>
<dbReference type="PROSITE" id="PS00383">
    <property type="entry name" value="TYR_PHOSPHATASE_1"/>
    <property type="match status" value="1"/>
</dbReference>
<evidence type="ECO:0008006" key="7">
    <source>
        <dbReference type="Google" id="ProtNLM"/>
    </source>
</evidence>
<accession>A0A7S2RZM7</accession>
<feature type="domain" description="EF-hand" evidence="4">
    <location>
        <begin position="362"/>
        <end position="397"/>
    </location>
</feature>
<organism evidence="6">
    <name type="scientific">Rhizochromulina marina</name>
    <dbReference type="NCBI Taxonomy" id="1034831"/>
    <lineage>
        <taxon>Eukaryota</taxon>
        <taxon>Sar</taxon>
        <taxon>Stramenopiles</taxon>
        <taxon>Ochrophyta</taxon>
        <taxon>Dictyochophyceae</taxon>
        <taxon>Rhizochromulinales</taxon>
        <taxon>Rhizochromulina</taxon>
    </lineage>
</organism>
<sequence>MPPPRMGVPVLPPPSSRAPGGPGPRGASPRRRERSSSPPRSPAVPATAPPPPVSPFTFPGSQYAVPQAPSLATAAASVVAHRRSDEAAMEAAAPPGPPPLPPGLLGTPVPPLHTPNSPMAPPVTRPMVGEREDEEEEDEEEDEAFKQLDESQEGVVVPRITVSSYGSLSGPLPPISPYSGDVEIETGPAGARESALENLSDDDEEDDQPVVPALALRKSDVDPQDAHRQLVQNIPSKAAPSLVPSVAAHEYIDVVRDSSAYLSGVPVLITFKTTIKRGLGRSPRQLDVDIVNRTVTQINGSVRKVVPCHKFVNVLPSGGHEADLVATVLEGKNAKATKSKVWRFREKSEAQRFQNLIHMLNTSGMKLLEIFHTLDRDKKGYVTVMDVLLAASALQMEIDEVGVRTMLMLARTLATVQTKSNVGTSTGQQFAQRSGSDPQVMTGSFMLGMGAPGSSSTLPRGGMGGGGAHTSFNTGLSVDFATFLELFAHINVPVTSVEECLYEWHLKYEAVAQSSGKHSATSTLKQISTRVEFPELLPGEQVFSLSAKGEREMTEMDGIRYSLGPPGAMPPLYGHMRLSNYRIILKATHTRRGARHRLPESFEETHVPYNIIARVEASTSSQIAIWCKDLRLVTISTKHSSAVPRIMKLIQLRAFPGGVMSDHFAFLYKEDFSHVKNGWDVYDPIAEFERVGVLTGVDSHLWQVIDNSIYRKSPTYPSHFVLPSALNYDEFKDAAKFRSKKRLPVLTWRDPVTRACLVRSSQPLSGVTGARSPADEKLLNLYRCFGDPLLLAEEERRGQANTQLFIVDCRGALAATGNKLQGKGVENAAHYTNASLKYSNIGNIHTMRNSLAALADIVAPTTATTESASSHFLSNLEQTGWIEHIRLCLLAAVDVAEKLRLEGSTVLLHCSDGWDRTAQVSCMAQMLLDPYYRTIEGFAVLVEKDWCAFGHKFTDRCGHGVPDKSQDRSPIFVQFLDLCSQVLKQFPDVFEFDERLLVFLADHIFSGLFGTFLGNNERERKFELKCHQRTVSIWTYVFAFADHFTNPRYRVDRNAIWPSTSVKKLGLWARYYSRWDPDVHPRYDKGSEHAWHDDWGTVCHRTDLGDLQEAGIQELAAGRNVQPGALWSTGGAPTQPQRSRSLAPADVARSFSQANRGT</sequence>